<dbReference type="AlphaFoldDB" id="A0A699YKY2"/>
<dbReference type="PANTHER" id="PTHR31240">
    <property type="entry name" value="MATERNAL EFFECT EMBRYO ARREST 18"/>
    <property type="match status" value="1"/>
</dbReference>
<feature type="region of interest" description="Disordered" evidence="1">
    <location>
        <begin position="225"/>
        <end position="250"/>
    </location>
</feature>
<dbReference type="InterPro" id="IPR002882">
    <property type="entry name" value="CofD"/>
</dbReference>
<dbReference type="GO" id="GO:0043743">
    <property type="term" value="F:LPPG:FO 2-phospho-L-lactate transferase activity"/>
    <property type="evidence" value="ECO:0007669"/>
    <property type="project" value="InterPro"/>
</dbReference>
<dbReference type="Gene3D" id="3.40.50.10680">
    <property type="entry name" value="CofD-like domains"/>
    <property type="match status" value="1"/>
</dbReference>
<organism evidence="2 3">
    <name type="scientific">Haematococcus lacustris</name>
    <name type="common">Green alga</name>
    <name type="synonym">Haematococcus pluvialis</name>
    <dbReference type="NCBI Taxonomy" id="44745"/>
    <lineage>
        <taxon>Eukaryota</taxon>
        <taxon>Viridiplantae</taxon>
        <taxon>Chlorophyta</taxon>
        <taxon>core chlorophytes</taxon>
        <taxon>Chlorophyceae</taxon>
        <taxon>CS clade</taxon>
        <taxon>Chlamydomonadales</taxon>
        <taxon>Haematococcaceae</taxon>
        <taxon>Haematococcus</taxon>
    </lineage>
</organism>
<dbReference type="EMBL" id="BLLF01000100">
    <property type="protein sequence ID" value="GFH07524.1"/>
    <property type="molecule type" value="Genomic_DNA"/>
</dbReference>
<accession>A0A699YKY2</accession>
<keyword evidence="3" id="KW-1185">Reference proteome</keyword>
<sequence>MLLLLLYPGHLRTLTTRVTHVLPVSDDGGSTAEIVRVLGGPAVGDLRSRCLRLADSSDEEGRAVKALLAHRLSATDALAAKQEWYNIVEGQHMLWQGVSQPYKHVIRAFLAFFQAQIFGHSTARFDFSNGSIEAPSSVCKQAHGSPPLPAPIRRVFYLSSEGTGQQHEVLPSAHPTALAEVQKADAVIYGMGSLYTSICPIVCLSGMGEAIASREIPKIMLLNGSHDRETSSSGAHEGPMTAADMVQAVS</sequence>
<dbReference type="Pfam" id="PF01933">
    <property type="entry name" value="CofD"/>
    <property type="match status" value="1"/>
</dbReference>
<protein>
    <submittedName>
        <fullName evidence="2">UPF0052-domain-containing protein</fullName>
    </submittedName>
</protein>
<dbReference type="SUPFAM" id="SSF142338">
    <property type="entry name" value="CofD-like"/>
    <property type="match status" value="1"/>
</dbReference>
<dbReference type="InterPro" id="IPR038136">
    <property type="entry name" value="CofD-like_dom_sf"/>
</dbReference>
<dbReference type="Proteomes" id="UP000485058">
    <property type="component" value="Unassembled WGS sequence"/>
</dbReference>
<evidence type="ECO:0000313" key="3">
    <source>
        <dbReference type="Proteomes" id="UP000485058"/>
    </source>
</evidence>
<evidence type="ECO:0000256" key="1">
    <source>
        <dbReference type="SAM" id="MobiDB-lite"/>
    </source>
</evidence>
<proteinExistence type="predicted"/>
<evidence type="ECO:0000313" key="2">
    <source>
        <dbReference type="EMBL" id="GFH07524.1"/>
    </source>
</evidence>
<gene>
    <name evidence="2" type="ORF">HaLaN_02338</name>
</gene>
<name>A0A699YKY2_HAELA</name>
<dbReference type="PANTHER" id="PTHR31240:SF0">
    <property type="entry name" value="MATERNAL EFFECT EMBRYO ARREST 18"/>
    <property type="match status" value="1"/>
</dbReference>
<reference evidence="2 3" key="1">
    <citation type="submission" date="2020-02" db="EMBL/GenBank/DDBJ databases">
        <title>Draft genome sequence of Haematococcus lacustris strain NIES-144.</title>
        <authorList>
            <person name="Morimoto D."/>
            <person name="Nakagawa S."/>
            <person name="Yoshida T."/>
            <person name="Sawayama S."/>
        </authorList>
    </citation>
    <scope>NUCLEOTIDE SEQUENCE [LARGE SCALE GENOMIC DNA]</scope>
    <source>
        <strain evidence="2 3">NIES-144</strain>
    </source>
</reference>
<comment type="caution">
    <text evidence="2">The sequence shown here is derived from an EMBL/GenBank/DDBJ whole genome shotgun (WGS) entry which is preliminary data.</text>
</comment>